<protein>
    <submittedName>
        <fullName evidence="2">Uncharacterized protein</fullName>
    </submittedName>
</protein>
<proteinExistence type="predicted"/>
<accession>A0ABZ0VBP1</accession>
<feature type="transmembrane region" description="Helical" evidence="1">
    <location>
        <begin position="15"/>
        <end position="34"/>
    </location>
</feature>
<gene>
    <name evidence="2" type="ORF">T9R20_16190</name>
</gene>
<dbReference type="RefSeq" id="WP_322410367.1">
    <property type="nucleotide sequence ID" value="NZ_CP139779.1"/>
</dbReference>
<reference evidence="2 3" key="1">
    <citation type="submission" date="2023-06" db="EMBL/GenBank/DDBJ databases">
        <title>Rock-solubilizing bacteria, Microbacterium invictum, promotes re-establishment of vegetation in rocky wasteland by accelerating rock bio-weathering and reshaping soil bacterial community.</title>
        <authorList>
            <person name="Liu C."/>
        </authorList>
    </citation>
    <scope>NUCLEOTIDE SEQUENCE [LARGE SCALE GENOMIC DNA]</scope>
    <source>
        <strain evidence="2 3">X-18</strain>
    </source>
</reference>
<organism evidence="2 3">
    <name type="scientific">Microbacterium invictum</name>
    <dbReference type="NCBI Taxonomy" id="515415"/>
    <lineage>
        <taxon>Bacteria</taxon>
        <taxon>Bacillati</taxon>
        <taxon>Actinomycetota</taxon>
        <taxon>Actinomycetes</taxon>
        <taxon>Micrococcales</taxon>
        <taxon>Microbacteriaceae</taxon>
        <taxon>Microbacterium</taxon>
    </lineage>
</organism>
<keyword evidence="1" id="KW-0812">Transmembrane</keyword>
<keyword evidence="1" id="KW-0472">Membrane</keyword>
<evidence type="ECO:0000313" key="3">
    <source>
        <dbReference type="Proteomes" id="UP001324533"/>
    </source>
</evidence>
<feature type="transmembrane region" description="Helical" evidence="1">
    <location>
        <begin position="98"/>
        <end position="127"/>
    </location>
</feature>
<name>A0ABZ0VBP1_9MICO</name>
<feature type="transmembrane region" description="Helical" evidence="1">
    <location>
        <begin position="139"/>
        <end position="159"/>
    </location>
</feature>
<feature type="transmembrane region" description="Helical" evidence="1">
    <location>
        <begin position="75"/>
        <end position="92"/>
    </location>
</feature>
<sequence length="189" mass="20730">MSEQQIQKPAAQDRAVPIGVVMVGMSLVVWWPAFTLGAWGDLFFDQLLTLWAASTAALVFVLVERAPVGGKLGRALLLLVPSLWIVLSYVFNEDERNLGVLLVSVGAVLMVIVALPFTMWVLVRIVWPDFRSFTRRSTRWLILGVVGGIAIVSFVLGVTQSEWLYCEDFAISGNSEPPGCTPEPPGVEE</sequence>
<keyword evidence="1" id="KW-1133">Transmembrane helix</keyword>
<evidence type="ECO:0000313" key="2">
    <source>
        <dbReference type="EMBL" id="WQB70217.1"/>
    </source>
</evidence>
<dbReference type="Proteomes" id="UP001324533">
    <property type="component" value="Chromosome"/>
</dbReference>
<keyword evidence="3" id="KW-1185">Reference proteome</keyword>
<evidence type="ECO:0000256" key="1">
    <source>
        <dbReference type="SAM" id="Phobius"/>
    </source>
</evidence>
<dbReference type="EMBL" id="CP139779">
    <property type="protein sequence ID" value="WQB70217.1"/>
    <property type="molecule type" value="Genomic_DNA"/>
</dbReference>
<feature type="transmembrane region" description="Helical" evidence="1">
    <location>
        <begin position="46"/>
        <end position="63"/>
    </location>
</feature>